<keyword evidence="2" id="KW-1185">Reference proteome</keyword>
<accession>A0A8J2VNX3</accession>
<dbReference type="Gene3D" id="3.40.50.1000">
    <property type="entry name" value="HAD superfamily/HAD-like"/>
    <property type="match status" value="1"/>
</dbReference>
<dbReference type="NCBIfam" id="NF009804">
    <property type="entry name" value="PRK13288.1"/>
    <property type="match status" value="1"/>
</dbReference>
<dbReference type="GO" id="GO:0005829">
    <property type="term" value="C:cytosol"/>
    <property type="evidence" value="ECO:0007669"/>
    <property type="project" value="TreeGrafter"/>
</dbReference>
<dbReference type="NCBIfam" id="TIGR01549">
    <property type="entry name" value="HAD-SF-IA-v1"/>
    <property type="match status" value="1"/>
</dbReference>
<evidence type="ECO:0000313" key="1">
    <source>
        <dbReference type="EMBL" id="GGE36510.1"/>
    </source>
</evidence>
<evidence type="ECO:0000313" key="2">
    <source>
        <dbReference type="Proteomes" id="UP000628775"/>
    </source>
</evidence>
<name>A0A8J2VNX3_9BACL</name>
<dbReference type="GO" id="GO:0006281">
    <property type="term" value="P:DNA repair"/>
    <property type="evidence" value="ECO:0007669"/>
    <property type="project" value="TreeGrafter"/>
</dbReference>
<dbReference type="PANTHER" id="PTHR43434">
    <property type="entry name" value="PHOSPHOGLYCOLATE PHOSPHATASE"/>
    <property type="match status" value="1"/>
</dbReference>
<dbReference type="FunFam" id="3.40.50.1000:FF:000022">
    <property type="entry name" value="Phosphoglycolate phosphatase"/>
    <property type="match status" value="1"/>
</dbReference>
<dbReference type="PANTHER" id="PTHR43434:SF26">
    <property type="entry name" value="PYROPHOSPHATASE PPAX"/>
    <property type="match status" value="1"/>
</dbReference>
<dbReference type="EMBL" id="BMIR01000005">
    <property type="protein sequence ID" value="GGE36510.1"/>
    <property type="molecule type" value="Genomic_DNA"/>
</dbReference>
<dbReference type="InterPro" id="IPR023198">
    <property type="entry name" value="PGP-like_dom2"/>
</dbReference>
<dbReference type="PRINTS" id="PR00413">
    <property type="entry name" value="HADHALOGNASE"/>
</dbReference>
<dbReference type="Pfam" id="PF13419">
    <property type="entry name" value="HAD_2"/>
    <property type="match status" value="1"/>
</dbReference>
<dbReference type="InterPro" id="IPR006549">
    <property type="entry name" value="HAD-SF_hydro_IIIA"/>
</dbReference>
<dbReference type="SFLD" id="SFLDG01129">
    <property type="entry name" value="C1.5:_HAD__Beta-PGM__Phosphata"/>
    <property type="match status" value="1"/>
</dbReference>
<dbReference type="SFLD" id="SFLDG01135">
    <property type="entry name" value="C1.5.6:_HAD__Beta-PGM__Phospha"/>
    <property type="match status" value="1"/>
</dbReference>
<dbReference type="SFLD" id="SFLDS00003">
    <property type="entry name" value="Haloacid_Dehalogenase"/>
    <property type="match status" value="1"/>
</dbReference>
<dbReference type="SUPFAM" id="SSF56784">
    <property type="entry name" value="HAD-like"/>
    <property type="match status" value="1"/>
</dbReference>
<comment type="caution">
    <text evidence="1">The sequence shown here is derived from an EMBL/GenBank/DDBJ whole genome shotgun (WGS) entry which is preliminary data.</text>
</comment>
<dbReference type="NCBIfam" id="TIGR01662">
    <property type="entry name" value="HAD-SF-IIIA"/>
    <property type="match status" value="1"/>
</dbReference>
<dbReference type="AlphaFoldDB" id="A0A8J2VNX3"/>
<sequence>MINTLLFDLDGTLINTNELIIASFLHTLEHYYPNKYTRADIIDFIGEPLEISFSKVDSERVEDMVKRYREYNVRMHDQLVTEFPNVYTTIEALHRDGYKLAIVTSKRWKTVKMGLKLSRLDAFFDVVVAIDDIEKPKPDAEPVLRALKALHAKPSEAVMVGDSVSDIEAGKNAETKTAGVAWSLKGVELLKQAQPDFILEDIRDILTICK</sequence>
<organism evidence="1 2">
    <name type="scientific">Pullulanibacillus camelliae</name>
    <dbReference type="NCBI Taxonomy" id="1707096"/>
    <lineage>
        <taxon>Bacteria</taxon>
        <taxon>Bacillati</taxon>
        <taxon>Bacillota</taxon>
        <taxon>Bacilli</taxon>
        <taxon>Bacillales</taxon>
        <taxon>Sporolactobacillaceae</taxon>
        <taxon>Pullulanibacillus</taxon>
    </lineage>
</organism>
<dbReference type="InterPro" id="IPR006439">
    <property type="entry name" value="HAD-SF_hydro_IA"/>
</dbReference>
<proteinExistence type="predicted"/>
<dbReference type="Proteomes" id="UP000628775">
    <property type="component" value="Unassembled WGS sequence"/>
</dbReference>
<dbReference type="InterPro" id="IPR050155">
    <property type="entry name" value="HAD-like_hydrolase_sf"/>
</dbReference>
<reference evidence="1" key="2">
    <citation type="submission" date="2020-09" db="EMBL/GenBank/DDBJ databases">
        <authorList>
            <person name="Sun Q."/>
            <person name="Zhou Y."/>
        </authorList>
    </citation>
    <scope>NUCLEOTIDE SEQUENCE</scope>
    <source>
        <strain evidence="1">CGMCC 1.15371</strain>
    </source>
</reference>
<protein>
    <submittedName>
        <fullName evidence="1">Pyrophosphatase PpaX</fullName>
    </submittedName>
</protein>
<dbReference type="InterPro" id="IPR036412">
    <property type="entry name" value="HAD-like_sf"/>
</dbReference>
<dbReference type="Gene3D" id="1.10.150.240">
    <property type="entry name" value="Putative phosphatase, domain 2"/>
    <property type="match status" value="1"/>
</dbReference>
<dbReference type="RefSeq" id="WP_229672409.1">
    <property type="nucleotide sequence ID" value="NZ_BMIR01000005.1"/>
</dbReference>
<dbReference type="InterPro" id="IPR023214">
    <property type="entry name" value="HAD_sf"/>
</dbReference>
<gene>
    <name evidence="1" type="primary">ppaX</name>
    <name evidence="1" type="ORF">GCM10011391_14150</name>
</gene>
<dbReference type="InterPro" id="IPR041492">
    <property type="entry name" value="HAD_2"/>
</dbReference>
<reference evidence="1" key="1">
    <citation type="journal article" date="2014" name="Int. J. Syst. Evol. Microbiol.">
        <title>Complete genome sequence of Corynebacterium casei LMG S-19264T (=DSM 44701T), isolated from a smear-ripened cheese.</title>
        <authorList>
            <consortium name="US DOE Joint Genome Institute (JGI-PGF)"/>
            <person name="Walter F."/>
            <person name="Albersmeier A."/>
            <person name="Kalinowski J."/>
            <person name="Ruckert C."/>
        </authorList>
    </citation>
    <scope>NUCLEOTIDE SEQUENCE</scope>
    <source>
        <strain evidence="1">CGMCC 1.15371</strain>
    </source>
</reference>
<dbReference type="CDD" id="cd02616">
    <property type="entry name" value="HAD_PPase"/>
    <property type="match status" value="1"/>
</dbReference>
<dbReference type="NCBIfam" id="TIGR01509">
    <property type="entry name" value="HAD-SF-IA-v3"/>
    <property type="match status" value="1"/>
</dbReference>
<dbReference type="GO" id="GO:0008967">
    <property type="term" value="F:phosphoglycolate phosphatase activity"/>
    <property type="evidence" value="ECO:0007669"/>
    <property type="project" value="TreeGrafter"/>
</dbReference>